<evidence type="ECO:0000256" key="3">
    <source>
        <dbReference type="ARBA" id="ARBA00022842"/>
    </source>
</evidence>
<evidence type="ECO:0000313" key="4">
    <source>
        <dbReference type="EMBL" id="OON18803.1"/>
    </source>
</evidence>
<dbReference type="EMBL" id="KV893833">
    <property type="protein sequence ID" value="OON18803.1"/>
    <property type="molecule type" value="Genomic_DNA"/>
</dbReference>
<protein>
    <recommendedName>
        <fullName evidence="6">5' nucleotidase family protein</fullName>
    </recommendedName>
</protein>
<dbReference type="Pfam" id="PF05761">
    <property type="entry name" value="5_nucleotid"/>
    <property type="match status" value="1"/>
</dbReference>
<evidence type="ECO:0000256" key="2">
    <source>
        <dbReference type="ARBA" id="ARBA00022801"/>
    </source>
</evidence>
<dbReference type="InterPro" id="IPR036412">
    <property type="entry name" value="HAD-like_sf"/>
</dbReference>
<keyword evidence="3" id="KW-0460">Magnesium</keyword>
<gene>
    <name evidence="4" type="ORF">X801_05339</name>
</gene>
<proteinExistence type="predicted"/>
<dbReference type="Proteomes" id="UP000243686">
    <property type="component" value="Unassembled WGS sequence"/>
</dbReference>
<organism evidence="4 5">
    <name type="scientific">Opisthorchis viverrini</name>
    <name type="common">Southeast Asian liver fluke</name>
    <dbReference type="NCBI Taxonomy" id="6198"/>
    <lineage>
        <taxon>Eukaryota</taxon>
        <taxon>Metazoa</taxon>
        <taxon>Spiralia</taxon>
        <taxon>Lophotrochozoa</taxon>
        <taxon>Platyhelminthes</taxon>
        <taxon>Trematoda</taxon>
        <taxon>Digenea</taxon>
        <taxon>Opisthorchiida</taxon>
        <taxon>Opisthorchiata</taxon>
        <taxon>Opisthorchiidae</taxon>
        <taxon>Opisthorchis</taxon>
    </lineage>
</organism>
<dbReference type="GO" id="GO:0046872">
    <property type="term" value="F:metal ion binding"/>
    <property type="evidence" value="ECO:0007669"/>
    <property type="project" value="UniProtKB-KW"/>
</dbReference>
<dbReference type="GO" id="GO:0008253">
    <property type="term" value="F:5'-nucleotidase activity"/>
    <property type="evidence" value="ECO:0007669"/>
    <property type="project" value="TreeGrafter"/>
</dbReference>
<dbReference type="InterPro" id="IPR008380">
    <property type="entry name" value="HAD-SF_hydro_IG_5-nucl"/>
</dbReference>
<feature type="non-terminal residue" evidence="4">
    <location>
        <position position="192"/>
    </location>
</feature>
<evidence type="ECO:0000313" key="5">
    <source>
        <dbReference type="Proteomes" id="UP000243686"/>
    </source>
</evidence>
<dbReference type="AlphaFoldDB" id="A0A1S8WX46"/>
<accession>A0A1S8WX46</accession>
<name>A0A1S8WX46_OPIVI</name>
<dbReference type="PANTHER" id="PTHR12103:SF12">
    <property type="entry name" value="FI20020P1"/>
    <property type="match status" value="1"/>
</dbReference>
<keyword evidence="2" id="KW-0378">Hydrolase</keyword>
<evidence type="ECO:0008006" key="6">
    <source>
        <dbReference type="Google" id="ProtNLM"/>
    </source>
</evidence>
<reference evidence="4 5" key="1">
    <citation type="submission" date="2015-03" db="EMBL/GenBank/DDBJ databases">
        <title>Draft genome of the nematode, Opisthorchis viverrini.</title>
        <authorList>
            <person name="Mitreva M."/>
        </authorList>
    </citation>
    <scope>NUCLEOTIDE SEQUENCE [LARGE SCALE GENOMIC DNA]</scope>
    <source>
        <strain evidence="4">Khon Kaen</strain>
    </source>
</reference>
<dbReference type="PANTHER" id="PTHR12103">
    <property type="entry name" value="5'-NUCLEOTIDASE DOMAIN-CONTAINING"/>
    <property type="match status" value="1"/>
</dbReference>
<dbReference type="SUPFAM" id="SSF56784">
    <property type="entry name" value="HAD-like"/>
    <property type="match status" value="1"/>
</dbReference>
<keyword evidence="1" id="KW-0479">Metal-binding</keyword>
<keyword evidence="5" id="KW-1185">Reference proteome</keyword>
<sequence length="192" mass="22040">MGAVTNFGAPFYDSTEDLMSTALRNLSTAQVPRFFFPYHRFSPPNYLVRAVELTQVDPNAVFVNNEVKLSNLQIFGFDFDHTLATYTKSLDEFIFNEARDWMVKQLKYPDDLMNFTYSPDFAIRGLHYDVKKGYLMKVDAYHHIQLDTVYRGFTPVSCEETLEVYNGSHLPSDILKQNTLTSSALAMRSSSK</sequence>
<evidence type="ECO:0000256" key="1">
    <source>
        <dbReference type="ARBA" id="ARBA00022723"/>
    </source>
</evidence>